<dbReference type="AlphaFoldDB" id="A0A382K8P1"/>
<gene>
    <name evidence="2" type="ORF">METZ01_LOCUS273403</name>
</gene>
<evidence type="ECO:0000259" key="1">
    <source>
        <dbReference type="Pfam" id="PF14302"/>
    </source>
</evidence>
<dbReference type="Pfam" id="PF14302">
    <property type="entry name" value="DUF4377"/>
    <property type="match status" value="1"/>
</dbReference>
<dbReference type="EMBL" id="UINC01078978">
    <property type="protein sequence ID" value="SVC20549.1"/>
    <property type="molecule type" value="Genomic_DNA"/>
</dbReference>
<organism evidence="2">
    <name type="scientific">marine metagenome</name>
    <dbReference type="NCBI Taxonomy" id="408172"/>
    <lineage>
        <taxon>unclassified sequences</taxon>
        <taxon>metagenomes</taxon>
        <taxon>ecological metagenomes</taxon>
    </lineage>
</organism>
<evidence type="ECO:0000313" key="2">
    <source>
        <dbReference type="EMBL" id="SVC20549.1"/>
    </source>
</evidence>
<reference evidence="2" key="1">
    <citation type="submission" date="2018-05" db="EMBL/GenBank/DDBJ databases">
        <authorList>
            <person name="Lanie J.A."/>
            <person name="Ng W.-L."/>
            <person name="Kazmierczak K.M."/>
            <person name="Andrzejewski T.M."/>
            <person name="Davidsen T.M."/>
            <person name="Wayne K.J."/>
            <person name="Tettelin H."/>
            <person name="Glass J.I."/>
            <person name="Rusch D."/>
            <person name="Podicherti R."/>
            <person name="Tsui H.-C.T."/>
            <person name="Winkler M.E."/>
        </authorList>
    </citation>
    <scope>NUCLEOTIDE SEQUENCE</scope>
</reference>
<protein>
    <recommendedName>
        <fullName evidence="1">DUF4377 domain-containing protein</fullName>
    </recommendedName>
</protein>
<proteinExistence type="predicted"/>
<sequence>MKKIMLLTLFFLSLGCGLIEPDPEVLTLFVGPDYAECMTLVPTTCLQVRFDPTGNWENFSDPIEGFEFEQGFYYQLRVRRIHIADPPADASSFRWILFELVSKIPA</sequence>
<dbReference type="PROSITE" id="PS51257">
    <property type="entry name" value="PROKAR_LIPOPROTEIN"/>
    <property type="match status" value="1"/>
</dbReference>
<name>A0A382K8P1_9ZZZZ</name>
<accession>A0A382K8P1</accession>
<dbReference type="InterPro" id="IPR025485">
    <property type="entry name" value="DUF4377"/>
</dbReference>
<feature type="domain" description="DUF4377" evidence="1">
    <location>
        <begin position="30"/>
        <end position="103"/>
    </location>
</feature>